<evidence type="ECO:0000313" key="9">
    <source>
        <dbReference type="Proteomes" id="UP000002791"/>
    </source>
</evidence>
<dbReference type="STRING" id="882082.SaccyDRAFT_4579"/>
<dbReference type="GO" id="GO:0004540">
    <property type="term" value="F:RNA nuclease activity"/>
    <property type="evidence" value="ECO:0007669"/>
    <property type="project" value="InterPro"/>
</dbReference>
<keyword evidence="2 6" id="KW-0540">Nuclease</keyword>
<dbReference type="GO" id="GO:0016787">
    <property type="term" value="F:hydrolase activity"/>
    <property type="evidence" value="ECO:0007669"/>
    <property type="project" value="UniProtKB-KW"/>
</dbReference>
<dbReference type="GO" id="GO:0000287">
    <property type="term" value="F:magnesium ion binding"/>
    <property type="evidence" value="ECO:0007669"/>
    <property type="project" value="UniProtKB-UniRule"/>
</dbReference>
<dbReference type="HAMAP" id="MF_00265">
    <property type="entry name" value="VapC_Nob1"/>
    <property type="match status" value="1"/>
</dbReference>
<name>H5XRA6_9PSEU</name>
<evidence type="ECO:0000256" key="6">
    <source>
        <dbReference type="HAMAP-Rule" id="MF_00265"/>
    </source>
</evidence>
<keyword evidence="4 6" id="KW-0378">Hydrolase</keyword>
<dbReference type="Gene3D" id="3.40.50.1010">
    <property type="entry name" value="5'-nuclease"/>
    <property type="match status" value="1"/>
</dbReference>
<evidence type="ECO:0000256" key="5">
    <source>
        <dbReference type="ARBA" id="ARBA00022842"/>
    </source>
</evidence>
<comment type="cofactor">
    <cofactor evidence="6">
        <name>Mg(2+)</name>
        <dbReference type="ChEBI" id="CHEBI:18420"/>
    </cofactor>
</comment>
<dbReference type="AlphaFoldDB" id="H5XRA6"/>
<evidence type="ECO:0000256" key="3">
    <source>
        <dbReference type="ARBA" id="ARBA00022723"/>
    </source>
</evidence>
<dbReference type="eggNOG" id="COG2402">
    <property type="taxonomic scope" value="Bacteria"/>
</dbReference>
<evidence type="ECO:0000256" key="1">
    <source>
        <dbReference type="ARBA" id="ARBA00022649"/>
    </source>
</evidence>
<keyword evidence="9" id="KW-1185">Reference proteome</keyword>
<feature type="domain" description="PIN" evidence="7">
    <location>
        <begin position="3"/>
        <end position="127"/>
    </location>
</feature>
<evidence type="ECO:0000313" key="8">
    <source>
        <dbReference type="EMBL" id="EHR63387.1"/>
    </source>
</evidence>
<organism evidence="8 9">
    <name type="scientific">Saccharomonospora cyanea NA-134</name>
    <dbReference type="NCBI Taxonomy" id="882082"/>
    <lineage>
        <taxon>Bacteria</taxon>
        <taxon>Bacillati</taxon>
        <taxon>Actinomycetota</taxon>
        <taxon>Actinomycetes</taxon>
        <taxon>Pseudonocardiales</taxon>
        <taxon>Pseudonocardiaceae</taxon>
        <taxon>Saccharomonospora</taxon>
    </lineage>
</organism>
<evidence type="ECO:0000256" key="4">
    <source>
        <dbReference type="ARBA" id="ARBA00022801"/>
    </source>
</evidence>
<dbReference type="EC" id="3.1.-.-" evidence="6"/>
<gene>
    <name evidence="6" type="primary">vapC</name>
    <name evidence="8" type="ORF">SaccyDRAFT_4579</name>
</gene>
<keyword evidence="1 6" id="KW-1277">Toxin-antitoxin system</keyword>
<dbReference type="Proteomes" id="UP000002791">
    <property type="component" value="Chromosome"/>
</dbReference>
<feature type="binding site" evidence="6">
    <location>
        <position position="101"/>
    </location>
    <ligand>
        <name>Mg(2+)</name>
        <dbReference type="ChEBI" id="CHEBI:18420"/>
    </ligand>
</feature>
<dbReference type="EMBL" id="CM001440">
    <property type="protein sequence ID" value="EHR63387.1"/>
    <property type="molecule type" value="Genomic_DNA"/>
</dbReference>
<sequence length="147" mass="16205">MIVVADTSALHAAFDAAQQEHTAAAAVMDSRTLVISPLVMTELDHLVRRDLGFSAAMQASEALLDRMAVGQYKLAELRHADVVRAHEVRGKYDGLRLDLADAVGVVLADRYNTNQIFTLDQRDFRAVRPLTPRFEAFEILPADGSRS</sequence>
<evidence type="ECO:0000259" key="7">
    <source>
        <dbReference type="Pfam" id="PF01850"/>
    </source>
</evidence>
<comment type="function">
    <text evidence="6">Toxic component of a toxin-antitoxin (TA) system. An RNase.</text>
</comment>
<dbReference type="InterPro" id="IPR002716">
    <property type="entry name" value="PIN_dom"/>
</dbReference>
<dbReference type="Pfam" id="PF01850">
    <property type="entry name" value="PIN"/>
    <property type="match status" value="1"/>
</dbReference>
<keyword evidence="3 6" id="KW-0479">Metal-binding</keyword>
<keyword evidence="5 6" id="KW-0460">Magnesium</keyword>
<protein>
    <recommendedName>
        <fullName evidence="6">Ribonuclease VapC</fullName>
        <shortName evidence="6">RNase VapC</shortName>
        <ecNumber evidence="6">3.1.-.-</ecNumber>
    </recommendedName>
    <alternativeName>
        <fullName evidence="6">Toxin VapC</fullName>
    </alternativeName>
</protein>
<evidence type="ECO:0000256" key="2">
    <source>
        <dbReference type="ARBA" id="ARBA00022722"/>
    </source>
</evidence>
<dbReference type="GO" id="GO:0090729">
    <property type="term" value="F:toxin activity"/>
    <property type="evidence" value="ECO:0007669"/>
    <property type="project" value="UniProtKB-KW"/>
</dbReference>
<feature type="binding site" evidence="6">
    <location>
        <position position="6"/>
    </location>
    <ligand>
        <name>Mg(2+)</name>
        <dbReference type="ChEBI" id="CHEBI:18420"/>
    </ligand>
</feature>
<dbReference type="HOGENOM" id="CLU_143452_2_0_11"/>
<dbReference type="SUPFAM" id="SSF88723">
    <property type="entry name" value="PIN domain-like"/>
    <property type="match status" value="1"/>
</dbReference>
<dbReference type="InterPro" id="IPR022907">
    <property type="entry name" value="VapC_family"/>
</dbReference>
<comment type="similarity">
    <text evidence="6">Belongs to the PINc/VapC protein family.</text>
</comment>
<reference evidence="8 9" key="1">
    <citation type="submission" date="2011-11" db="EMBL/GenBank/DDBJ databases">
        <title>The Noncontiguous Finished sequence of Saccharomonospora cyanea NA-134.</title>
        <authorList>
            <consortium name="US DOE Joint Genome Institute"/>
            <person name="Lucas S."/>
            <person name="Han J."/>
            <person name="Lapidus A."/>
            <person name="Cheng J.-F."/>
            <person name="Goodwin L."/>
            <person name="Pitluck S."/>
            <person name="Peters L."/>
            <person name="Ovchinnikova G."/>
            <person name="Lu M."/>
            <person name="Detter J.C."/>
            <person name="Han C."/>
            <person name="Tapia R."/>
            <person name="Land M."/>
            <person name="Hauser L."/>
            <person name="Kyrpides N."/>
            <person name="Ivanova N."/>
            <person name="Pagani I."/>
            <person name="Brambilla E.-M."/>
            <person name="Klenk H.-P."/>
            <person name="Woyke T."/>
        </authorList>
    </citation>
    <scope>NUCLEOTIDE SEQUENCE [LARGE SCALE GENOMIC DNA]</scope>
    <source>
        <strain evidence="8 9">NA-134</strain>
    </source>
</reference>
<proteinExistence type="inferred from homology"/>
<dbReference type="OrthoDB" id="32665at2"/>
<dbReference type="RefSeq" id="WP_005459644.1">
    <property type="nucleotide sequence ID" value="NZ_CM001440.1"/>
</dbReference>
<keyword evidence="6" id="KW-0800">Toxin</keyword>
<accession>H5XRA6</accession>
<dbReference type="InterPro" id="IPR029060">
    <property type="entry name" value="PIN-like_dom_sf"/>
</dbReference>